<evidence type="ECO:0000313" key="1">
    <source>
        <dbReference type="EMBL" id="MCK2219946.1"/>
    </source>
</evidence>
<dbReference type="Gene3D" id="3.40.190.10">
    <property type="entry name" value="Periplasmic binding protein-like II"/>
    <property type="match status" value="2"/>
</dbReference>
<comment type="caution">
    <text evidence="1">The sequence shown here is derived from an EMBL/GenBank/DDBJ whole genome shotgun (WGS) entry which is preliminary data.</text>
</comment>
<protein>
    <submittedName>
        <fullName evidence="1">TAXI family TRAP transporter solute-binding subunit</fullName>
    </submittedName>
</protein>
<dbReference type="Proteomes" id="UP001317259">
    <property type="component" value="Unassembled WGS sequence"/>
</dbReference>
<accession>A0ABT0G765</accession>
<gene>
    <name evidence="1" type="ORF">MF672_040040</name>
</gene>
<proteinExistence type="predicted"/>
<dbReference type="SUPFAM" id="SSF53850">
    <property type="entry name" value="Periplasmic binding protein-like II"/>
    <property type="match status" value="1"/>
</dbReference>
<reference evidence="1 2" key="1">
    <citation type="submission" date="2022-04" db="EMBL/GenBank/DDBJ databases">
        <title>Genome draft of Actinomadura sp. ATCC 31491.</title>
        <authorList>
            <person name="Shi X."/>
            <person name="Du Y."/>
        </authorList>
    </citation>
    <scope>NUCLEOTIDE SEQUENCE [LARGE SCALE GENOMIC DNA]</scope>
    <source>
        <strain evidence="1 2">ATCC 31491</strain>
    </source>
</reference>
<dbReference type="Pfam" id="PF16868">
    <property type="entry name" value="NMT1_3"/>
    <property type="match status" value="1"/>
</dbReference>
<keyword evidence="2" id="KW-1185">Reference proteome</keyword>
<dbReference type="PROSITE" id="PS51257">
    <property type="entry name" value="PROKAR_LIPOPROTEIN"/>
    <property type="match status" value="1"/>
</dbReference>
<evidence type="ECO:0000313" key="2">
    <source>
        <dbReference type="Proteomes" id="UP001317259"/>
    </source>
</evidence>
<sequence length="302" mass="31444">MSITRRTLLGLPLAAAACSGGGTPAAELRLVTGQAGGAYGQLGDRLAAELRRDGLRVKVLPTAASVQNLTMMAEGRADVGFALADTADDAIRVRRQAVSALGRVYMNYVHLVVPAGSAITGVGGLAGRRVSIGAQGSGTAVTATRVLSVARLERPPELRRLELDASVAALRAGEVEAFFWSGGVPTPALEALGGEIRLVPLDAMVTVLRREFGPVYEHGTVPAGAYGAARPVATIGTPSYLMCRTSLPADVAYTILDTVFRARDRLQAPSAPGGRLDPRYAIGTGVVPLHPGAVRYYRSVYG</sequence>
<dbReference type="NCBIfam" id="TIGR02122">
    <property type="entry name" value="TRAP_TAXI"/>
    <property type="match status" value="1"/>
</dbReference>
<name>A0ABT0G765_9ACTN</name>
<dbReference type="RefSeq" id="WP_242382775.1">
    <property type="nucleotide sequence ID" value="NZ_JAKRKC020000002.1"/>
</dbReference>
<dbReference type="PROSITE" id="PS51318">
    <property type="entry name" value="TAT"/>
    <property type="match status" value="1"/>
</dbReference>
<dbReference type="InterPro" id="IPR011852">
    <property type="entry name" value="TRAP_TAXI"/>
</dbReference>
<dbReference type="PANTHER" id="PTHR42941">
    <property type="entry name" value="SLL1037 PROTEIN"/>
    <property type="match status" value="1"/>
</dbReference>
<dbReference type="EMBL" id="JAKRKC020000002">
    <property type="protein sequence ID" value="MCK2219946.1"/>
    <property type="molecule type" value="Genomic_DNA"/>
</dbReference>
<dbReference type="InterPro" id="IPR006311">
    <property type="entry name" value="TAT_signal"/>
</dbReference>
<organism evidence="1 2">
    <name type="scientific">Actinomadura luzonensis</name>
    <dbReference type="NCBI Taxonomy" id="2805427"/>
    <lineage>
        <taxon>Bacteria</taxon>
        <taxon>Bacillati</taxon>
        <taxon>Actinomycetota</taxon>
        <taxon>Actinomycetes</taxon>
        <taxon>Streptosporangiales</taxon>
        <taxon>Thermomonosporaceae</taxon>
        <taxon>Actinomadura</taxon>
    </lineage>
</organism>
<dbReference type="PANTHER" id="PTHR42941:SF1">
    <property type="entry name" value="SLL1037 PROTEIN"/>
    <property type="match status" value="1"/>
</dbReference>